<keyword evidence="4" id="KW-1185">Reference proteome</keyword>
<feature type="region of interest" description="Disordered" evidence="2">
    <location>
        <begin position="1"/>
        <end position="55"/>
    </location>
</feature>
<accession>A0A0M0LRH7</accession>
<gene>
    <name evidence="3" type="ORF">Ctob_016550</name>
</gene>
<feature type="compositionally biased region" description="Polar residues" evidence="2">
    <location>
        <begin position="33"/>
        <end position="50"/>
    </location>
</feature>
<dbReference type="AlphaFoldDB" id="A0A0M0LRH7"/>
<comment type="caution">
    <text evidence="3">The sequence shown here is derived from an EMBL/GenBank/DDBJ whole genome shotgun (WGS) entry which is preliminary data.</text>
</comment>
<evidence type="ECO:0000256" key="2">
    <source>
        <dbReference type="SAM" id="MobiDB-lite"/>
    </source>
</evidence>
<feature type="region of interest" description="Disordered" evidence="2">
    <location>
        <begin position="354"/>
        <end position="380"/>
    </location>
</feature>
<protein>
    <submittedName>
        <fullName evidence="3">Uncharacterized protein</fullName>
    </submittedName>
</protein>
<organism evidence="3 4">
    <name type="scientific">Chrysochromulina tobinii</name>
    <dbReference type="NCBI Taxonomy" id="1460289"/>
    <lineage>
        <taxon>Eukaryota</taxon>
        <taxon>Haptista</taxon>
        <taxon>Haptophyta</taxon>
        <taxon>Prymnesiophyceae</taxon>
        <taxon>Prymnesiales</taxon>
        <taxon>Chrysochromulinaceae</taxon>
        <taxon>Chrysochromulina</taxon>
    </lineage>
</organism>
<feature type="compositionally biased region" description="Low complexity" evidence="2">
    <location>
        <begin position="366"/>
        <end position="375"/>
    </location>
</feature>
<name>A0A0M0LRH7_9EUKA</name>
<feature type="non-terminal residue" evidence="3">
    <location>
        <position position="1"/>
    </location>
</feature>
<feature type="non-terminal residue" evidence="3">
    <location>
        <position position="392"/>
    </location>
</feature>
<feature type="compositionally biased region" description="Pro residues" evidence="2">
    <location>
        <begin position="19"/>
        <end position="28"/>
    </location>
</feature>
<proteinExistence type="predicted"/>
<evidence type="ECO:0000313" key="3">
    <source>
        <dbReference type="EMBL" id="KOO53482.1"/>
    </source>
</evidence>
<dbReference type="Proteomes" id="UP000037460">
    <property type="component" value="Unassembled WGS sequence"/>
</dbReference>
<keyword evidence="1" id="KW-0175">Coiled coil</keyword>
<dbReference type="EMBL" id="JWZX01000209">
    <property type="protein sequence ID" value="KOO53482.1"/>
    <property type="molecule type" value="Genomic_DNA"/>
</dbReference>
<evidence type="ECO:0000256" key="1">
    <source>
        <dbReference type="SAM" id="Coils"/>
    </source>
</evidence>
<feature type="compositionally biased region" description="Polar residues" evidence="2">
    <location>
        <begin position="1"/>
        <end position="18"/>
    </location>
</feature>
<dbReference type="PROSITE" id="PS50096">
    <property type="entry name" value="IQ"/>
    <property type="match status" value="1"/>
</dbReference>
<feature type="coiled-coil region" evidence="1">
    <location>
        <begin position="197"/>
        <end position="255"/>
    </location>
</feature>
<reference evidence="4" key="1">
    <citation type="journal article" date="2015" name="PLoS Genet.">
        <title>Genome Sequence and Transcriptome Analyses of Chrysochromulina tobin: Metabolic Tools for Enhanced Algal Fitness in the Prominent Order Prymnesiales (Haptophyceae).</title>
        <authorList>
            <person name="Hovde B.T."/>
            <person name="Deodato C.R."/>
            <person name="Hunsperger H.M."/>
            <person name="Ryken S.A."/>
            <person name="Yost W."/>
            <person name="Jha R.K."/>
            <person name="Patterson J."/>
            <person name="Monnat R.J. Jr."/>
            <person name="Barlow S.B."/>
            <person name="Starkenburg S.R."/>
            <person name="Cattolico R.A."/>
        </authorList>
    </citation>
    <scope>NUCLEOTIDE SEQUENCE</scope>
    <source>
        <strain evidence="4">CCMP291</strain>
    </source>
</reference>
<sequence length="392" mass="41520">DDWHASASSTSPKVQTPSPNSPRLPPTSPALDVQSTPTRSKPLSPAQSMGVSPLSRVRLIPKQSYSGASVGASQIVASQTATPDRYASQMAALGRQITYLPNIPVTQSFVGASCSRPVPRRSSSYIVPPGEAVAPGAAAPSEAVAASAKWLQRAELMMPTSPTDTPSDAPETPYARLKRALSFERKKFIVTPAAPPEEEEEATAEEEQQHLNKLILKRSLSFERKQRADTLAAPLEEAQAEKVAAIKAQAEARAAAFIIAAAEAAKAEAAAAEARPQEAATKLQAIERGKAARAKAADMKAQAAWAEAKAIAAYRLNLRQARSFGREQQQFSLEPGSGLTVFGLDSFQARLQQHVQQQQLEPPAPGSSSSPPVAAKTTLSATEQAQVWYGAG</sequence>
<evidence type="ECO:0000313" key="4">
    <source>
        <dbReference type="Proteomes" id="UP000037460"/>
    </source>
</evidence>